<dbReference type="STRING" id="889453.SAMN03080601_01406"/>
<comment type="similarity">
    <text evidence="1 4">Belongs to the glycosyl hydrolase 28 family.</text>
</comment>
<dbReference type="AlphaFoldDB" id="A0A1T5EV04"/>
<dbReference type="InterPro" id="IPR000743">
    <property type="entry name" value="Glyco_hydro_28"/>
</dbReference>
<organism evidence="6 7">
    <name type="scientific">Alkalitalea saponilacus</name>
    <dbReference type="NCBI Taxonomy" id="889453"/>
    <lineage>
        <taxon>Bacteria</taxon>
        <taxon>Pseudomonadati</taxon>
        <taxon>Bacteroidota</taxon>
        <taxon>Bacteroidia</taxon>
        <taxon>Marinilabiliales</taxon>
        <taxon>Marinilabiliaceae</taxon>
        <taxon>Alkalitalea</taxon>
    </lineage>
</organism>
<dbReference type="InterPro" id="IPR024535">
    <property type="entry name" value="RHGA/B-epi-like_pectate_lyase"/>
</dbReference>
<dbReference type="Gene3D" id="2.160.20.10">
    <property type="entry name" value="Single-stranded right-handed beta-helix, Pectin lyase-like"/>
    <property type="match status" value="1"/>
</dbReference>
<dbReference type="EMBL" id="FUYV01000006">
    <property type="protein sequence ID" value="SKB87802.1"/>
    <property type="molecule type" value="Genomic_DNA"/>
</dbReference>
<evidence type="ECO:0000313" key="7">
    <source>
        <dbReference type="Proteomes" id="UP000191055"/>
    </source>
</evidence>
<feature type="domain" description="Rhamnogalacturonase A/B/Epimerase-like pectate lyase" evidence="5">
    <location>
        <begin position="58"/>
        <end position="110"/>
    </location>
</feature>
<dbReference type="PANTHER" id="PTHR31339:SF9">
    <property type="entry name" value="PLASMIN AND FIBRONECTIN-BINDING PROTEIN A"/>
    <property type="match status" value="1"/>
</dbReference>
<dbReference type="GO" id="GO:0005975">
    <property type="term" value="P:carbohydrate metabolic process"/>
    <property type="evidence" value="ECO:0007669"/>
    <property type="project" value="InterPro"/>
</dbReference>
<dbReference type="RefSeq" id="WP_079557179.1">
    <property type="nucleotide sequence ID" value="NZ_CP021904.1"/>
</dbReference>
<reference evidence="6 7" key="1">
    <citation type="submission" date="2017-02" db="EMBL/GenBank/DDBJ databases">
        <authorList>
            <person name="Peterson S.W."/>
        </authorList>
    </citation>
    <scope>NUCLEOTIDE SEQUENCE [LARGE SCALE GENOMIC DNA]</scope>
    <source>
        <strain evidence="6 7">DSM 24412</strain>
    </source>
</reference>
<keyword evidence="7" id="KW-1185">Reference proteome</keyword>
<proteinExistence type="inferred from homology"/>
<dbReference type="InterPro" id="IPR012334">
    <property type="entry name" value="Pectin_lyas_fold"/>
</dbReference>
<keyword evidence="2 4" id="KW-0378">Hydrolase</keyword>
<name>A0A1T5EV04_9BACT</name>
<dbReference type="InterPro" id="IPR051801">
    <property type="entry name" value="GH28_Enzymes"/>
</dbReference>
<dbReference type="OrthoDB" id="9795222at2"/>
<dbReference type="PANTHER" id="PTHR31339">
    <property type="entry name" value="PECTIN LYASE-RELATED"/>
    <property type="match status" value="1"/>
</dbReference>
<dbReference type="Pfam" id="PF12708">
    <property type="entry name" value="Pect-lyase_RHGA_epim"/>
    <property type="match status" value="1"/>
</dbReference>
<evidence type="ECO:0000256" key="1">
    <source>
        <dbReference type="ARBA" id="ARBA00008834"/>
    </source>
</evidence>
<dbReference type="SUPFAM" id="SSF51126">
    <property type="entry name" value="Pectin lyase-like"/>
    <property type="match status" value="1"/>
</dbReference>
<evidence type="ECO:0000256" key="2">
    <source>
        <dbReference type="ARBA" id="ARBA00022801"/>
    </source>
</evidence>
<dbReference type="InterPro" id="IPR011050">
    <property type="entry name" value="Pectin_lyase_fold/virulence"/>
</dbReference>
<evidence type="ECO:0000313" key="6">
    <source>
        <dbReference type="EMBL" id="SKB87802.1"/>
    </source>
</evidence>
<dbReference type="Proteomes" id="UP000191055">
    <property type="component" value="Unassembled WGS sequence"/>
</dbReference>
<dbReference type="KEGG" id="asx:CDL62_02080"/>
<keyword evidence="3 4" id="KW-0326">Glycosidase</keyword>
<accession>A0A1T5EV04</accession>
<dbReference type="GO" id="GO:0004650">
    <property type="term" value="F:polygalacturonase activity"/>
    <property type="evidence" value="ECO:0007669"/>
    <property type="project" value="InterPro"/>
</dbReference>
<protein>
    <submittedName>
        <fullName evidence="6">Glycosyl hydrolases family 28</fullName>
    </submittedName>
</protein>
<gene>
    <name evidence="6" type="ORF">SAMN03080601_01406</name>
</gene>
<evidence type="ECO:0000259" key="5">
    <source>
        <dbReference type="Pfam" id="PF12708"/>
    </source>
</evidence>
<sequence>MVRKILFLVMTLIPVMLFSGEYNKDKTVDLFPDGTPIPEWFRIIEPTDINKLGKHYRVTDYGVKNDSTILQTEQIQAVIDKAYEAGGGVVIIPPGTFLSSSIFFKQGTHLHLEEGAMLKGSDDISDFPIMMTRIEGEWRKYFPALVNADGLDGFTISGKGTIDGNGMRYWKAFWLRRAFNPDCTNLDEMRPRLLFVSNSRNVQISGITLQNSPFWTTHFYKCEYVKLLDLYIYSPYEPVKAPSTDAIDLDVVRNVLIKNCYMSVNDDAVALKGGKGPNADQMEENGGNYNIIIEDCTFGFCHGALTFGSESIHNRNIIMRRIQVNHAQRLLWLKMRPDTPQNYEYVLVEDIEGSHVGNFLYVRPWTQFYNLQGEQEMRMSYASNITMRNINMDCDVLFMVEIEDPWGTVERFDFELSDFTFENLDIEARKDARINKDLVDNLRLINVVVNGEKVE</sequence>
<evidence type="ECO:0000256" key="4">
    <source>
        <dbReference type="RuleBase" id="RU361169"/>
    </source>
</evidence>
<dbReference type="Pfam" id="PF00295">
    <property type="entry name" value="Glyco_hydro_28"/>
    <property type="match status" value="1"/>
</dbReference>
<evidence type="ECO:0000256" key="3">
    <source>
        <dbReference type="ARBA" id="ARBA00023295"/>
    </source>
</evidence>